<evidence type="ECO:0000256" key="11">
    <source>
        <dbReference type="ARBA" id="ARBA00023204"/>
    </source>
</evidence>
<dbReference type="Pfam" id="PF06029">
    <property type="entry name" value="AlkA_N"/>
    <property type="match status" value="1"/>
</dbReference>
<keyword evidence="11" id="KW-0234">DNA repair</keyword>
<name>A0A2N8ZMF0_9VIBR</name>
<keyword evidence="3" id="KW-0808">Transferase</keyword>
<evidence type="ECO:0000256" key="7">
    <source>
        <dbReference type="ARBA" id="ARBA00023015"/>
    </source>
</evidence>
<feature type="domain" description="HTH araC/xylS-type" evidence="12">
    <location>
        <begin position="92"/>
        <end position="190"/>
    </location>
</feature>
<dbReference type="InterPro" id="IPR037046">
    <property type="entry name" value="AlkA_N_sf"/>
</dbReference>
<dbReference type="SUPFAM" id="SSF55945">
    <property type="entry name" value="TATA-box binding protein-like"/>
    <property type="match status" value="1"/>
</dbReference>
<dbReference type="PANTHER" id="PTHR43280:SF2">
    <property type="entry name" value="HTH-TYPE TRANSCRIPTIONAL REGULATOR EXSA"/>
    <property type="match status" value="1"/>
</dbReference>
<evidence type="ECO:0000256" key="5">
    <source>
        <dbReference type="ARBA" id="ARBA00022763"/>
    </source>
</evidence>
<dbReference type="AlphaFoldDB" id="A0A2N8ZMF0"/>
<dbReference type="SUPFAM" id="SSF48150">
    <property type="entry name" value="DNA-glycosylase"/>
    <property type="match status" value="1"/>
</dbReference>
<dbReference type="Pfam" id="PF12833">
    <property type="entry name" value="HTH_18"/>
    <property type="match status" value="1"/>
</dbReference>
<gene>
    <name evidence="13" type="ORF">VTAP4600_B1441</name>
</gene>
<keyword evidence="2" id="KW-0489">Methyltransferase</keyword>
<protein>
    <submittedName>
        <fullName evidence="13">Putative Ada, Adenosine deaminase domain fused with AlkA, 3-methyladenine DNA glycosylase/8-oxoguanine DNA glycosylase protein</fullName>
    </submittedName>
</protein>
<evidence type="ECO:0000313" key="14">
    <source>
        <dbReference type="Proteomes" id="UP000235828"/>
    </source>
</evidence>
<dbReference type="InterPro" id="IPR035451">
    <property type="entry name" value="Ada-like_dom_sf"/>
</dbReference>
<dbReference type="SMART" id="SM00342">
    <property type="entry name" value="HTH_ARAC"/>
    <property type="match status" value="1"/>
</dbReference>
<evidence type="ECO:0000313" key="13">
    <source>
        <dbReference type="EMBL" id="SON53052.1"/>
    </source>
</evidence>
<dbReference type="InterPro" id="IPR011257">
    <property type="entry name" value="DNA_glycosylase"/>
</dbReference>
<dbReference type="RefSeq" id="WP_102525140.1">
    <property type="nucleotide sequence ID" value="NZ_LT960612.1"/>
</dbReference>
<dbReference type="GO" id="GO:0008270">
    <property type="term" value="F:zinc ion binding"/>
    <property type="evidence" value="ECO:0007669"/>
    <property type="project" value="InterPro"/>
</dbReference>
<evidence type="ECO:0000256" key="3">
    <source>
        <dbReference type="ARBA" id="ARBA00022679"/>
    </source>
</evidence>
<accession>A0A2N8ZMF0</accession>
<keyword evidence="14" id="KW-1185">Reference proteome</keyword>
<dbReference type="SMART" id="SM01009">
    <property type="entry name" value="AlkA_N"/>
    <property type="match status" value="1"/>
</dbReference>
<dbReference type="GO" id="GO:0043565">
    <property type="term" value="F:sequence-specific DNA binding"/>
    <property type="evidence" value="ECO:0007669"/>
    <property type="project" value="InterPro"/>
</dbReference>
<dbReference type="Gene3D" id="3.30.310.20">
    <property type="entry name" value="DNA-3-methyladenine glycosylase AlkA, N-terminal domain"/>
    <property type="match status" value="1"/>
</dbReference>
<dbReference type="InterPro" id="IPR018062">
    <property type="entry name" value="HTH_AraC-typ_CS"/>
</dbReference>
<dbReference type="GO" id="GO:0003700">
    <property type="term" value="F:DNA-binding transcription factor activity"/>
    <property type="evidence" value="ECO:0007669"/>
    <property type="project" value="InterPro"/>
</dbReference>
<dbReference type="InterPro" id="IPR010316">
    <property type="entry name" value="AlkA_N"/>
</dbReference>
<organism evidence="13 14">
    <name type="scientific">Vibrio tapetis subsp. tapetis</name>
    <dbReference type="NCBI Taxonomy" id="1671868"/>
    <lineage>
        <taxon>Bacteria</taxon>
        <taxon>Pseudomonadati</taxon>
        <taxon>Pseudomonadota</taxon>
        <taxon>Gammaproteobacteria</taxon>
        <taxon>Vibrionales</taxon>
        <taxon>Vibrionaceae</taxon>
        <taxon>Vibrio</taxon>
    </lineage>
</organism>
<proteinExistence type="predicted"/>
<dbReference type="FunFam" id="3.40.10.10:FF:000001">
    <property type="entry name" value="DNA-3-methyladenine glycosylase 2"/>
    <property type="match status" value="1"/>
</dbReference>
<keyword evidence="5" id="KW-0227">DNA damage</keyword>
<evidence type="ECO:0000256" key="9">
    <source>
        <dbReference type="ARBA" id="ARBA00023159"/>
    </source>
</evidence>
<dbReference type="InterPro" id="IPR018060">
    <property type="entry name" value="HTH_AraC"/>
</dbReference>
<dbReference type="Pfam" id="PF02805">
    <property type="entry name" value="Ada_Zn_binding"/>
    <property type="match status" value="1"/>
</dbReference>
<keyword evidence="7" id="KW-0805">Transcription regulation</keyword>
<keyword evidence="9" id="KW-0010">Activator</keyword>
<evidence type="ECO:0000256" key="2">
    <source>
        <dbReference type="ARBA" id="ARBA00022603"/>
    </source>
</evidence>
<dbReference type="OrthoDB" id="9811249at2"/>
<dbReference type="Proteomes" id="UP000235828">
    <property type="component" value="Chromosome B"/>
</dbReference>
<keyword evidence="6" id="KW-0862">Zinc</keyword>
<dbReference type="InterPro" id="IPR004026">
    <property type="entry name" value="Ada_DNA_repair_Zn-bd"/>
</dbReference>
<dbReference type="InterPro" id="IPR009057">
    <property type="entry name" value="Homeodomain-like_sf"/>
</dbReference>
<dbReference type="Gene3D" id="1.10.340.30">
    <property type="entry name" value="Hypothetical protein, domain 2"/>
    <property type="match status" value="1"/>
</dbReference>
<dbReference type="PROSITE" id="PS00041">
    <property type="entry name" value="HTH_ARAC_FAMILY_1"/>
    <property type="match status" value="1"/>
</dbReference>
<dbReference type="PROSITE" id="PS01124">
    <property type="entry name" value="HTH_ARAC_FAMILY_2"/>
    <property type="match status" value="1"/>
</dbReference>
<dbReference type="GO" id="GO:0032259">
    <property type="term" value="P:methylation"/>
    <property type="evidence" value="ECO:0007669"/>
    <property type="project" value="UniProtKB-KW"/>
</dbReference>
<keyword evidence="10" id="KW-0804">Transcription</keyword>
<evidence type="ECO:0000259" key="12">
    <source>
        <dbReference type="PROSITE" id="PS01124"/>
    </source>
</evidence>
<evidence type="ECO:0000256" key="8">
    <source>
        <dbReference type="ARBA" id="ARBA00023125"/>
    </source>
</evidence>
<dbReference type="SUPFAM" id="SSF57884">
    <property type="entry name" value="Ada DNA repair protein, N-terminal domain (N-Ada 10)"/>
    <property type="match status" value="1"/>
</dbReference>
<dbReference type="PANTHER" id="PTHR43280">
    <property type="entry name" value="ARAC-FAMILY TRANSCRIPTIONAL REGULATOR"/>
    <property type="match status" value="1"/>
</dbReference>
<evidence type="ECO:0000256" key="10">
    <source>
        <dbReference type="ARBA" id="ARBA00023163"/>
    </source>
</evidence>
<evidence type="ECO:0000256" key="6">
    <source>
        <dbReference type="ARBA" id="ARBA00022833"/>
    </source>
</evidence>
<dbReference type="KEGG" id="vta:B1441"/>
<dbReference type="GO" id="GO:0008168">
    <property type="term" value="F:methyltransferase activity"/>
    <property type="evidence" value="ECO:0007669"/>
    <property type="project" value="UniProtKB-KW"/>
</dbReference>
<evidence type="ECO:0000256" key="1">
    <source>
        <dbReference type="ARBA" id="ARBA00001947"/>
    </source>
</evidence>
<dbReference type="EMBL" id="LT960612">
    <property type="protein sequence ID" value="SON53052.1"/>
    <property type="molecule type" value="Genomic_DNA"/>
</dbReference>
<reference evidence="13 14" key="1">
    <citation type="submission" date="2017-10" db="EMBL/GenBank/DDBJ databases">
        <authorList>
            <person name="Banno H."/>
            <person name="Chua N.-H."/>
        </authorList>
    </citation>
    <scope>NUCLEOTIDE SEQUENCE [LARGE SCALE GENOMIC DNA]</scope>
    <source>
        <strain evidence="13">Vibrio tapetis CECT4600</strain>
    </source>
</reference>
<keyword evidence="4" id="KW-0479">Metal-binding</keyword>
<dbReference type="SUPFAM" id="SSF46689">
    <property type="entry name" value="Homeodomain-like"/>
    <property type="match status" value="2"/>
</dbReference>
<dbReference type="GO" id="GO:0006307">
    <property type="term" value="P:DNA alkylation repair"/>
    <property type="evidence" value="ECO:0007669"/>
    <property type="project" value="UniProtKB-ARBA"/>
</dbReference>
<keyword evidence="8" id="KW-0238">DNA-binding</keyword>
<dbReference type="Gene3D" id="3.40.10.10">
    <property type="entry name" value="DNA Methylphosphotriester Repair Domain"/>
    <property type="match status" value="1"/>
</dbReference>
<dbReference type="Gene3D" id="1.10.10.60">
    <property type="entry name" value="Homeodomain-like"/>
    <property type="match status" value="2"/>
</dbReference>
<comment type="cofactor">
    <cofactor evidence="1">
        <name>Zn(2+)</name>
        <dbReference type="ChEBI" id="CHEBI:29105"/>
    </cofactor>
</comment>
<sequence>MEDQKTKMSQEECQRARTARDARFDGKFYVAVKTTKIFCRPICPANLPLEKNVEYFHDKAQALQSGYRPCLRCRPDSAPSSWAWKGTEVSFQRAVKMIEQGDLHNTTLALLAERLGITDRYLRQLFDKYMGMSPKQYAQYHQLMFAKQLLHTSSMTITDIAFASGFNSVRRFNDAFKKLLRLSPSQIRKTNLNDQKTNQIQLAFQGQLNWHHMLNFYRLRAIDTVERVGDNSYQRTFTLNGTSGWFKASMETNNALTVEFDIAEPSQLKALVVRLRRMFDLDTNVLDIEAQLSQLAPDLITESGIRIPGLWNEWEAGVRAILGQQVSVKAAINQLNVLVEQCADQVDGKMVFPSAETVSTVDLSFLRMPQSRKDTLARFAQFMLENPHAPARDWIELKGIGPWTINYAQMRGSSQPDLFLDNDLVVKKAMTKWPELNKTDVAPWGSYATLHCWNNA</sequence>
<evidence type="ECO:0000256" key="4">
    <source>
        <dbReference type="ARBA" id="ARBA00022723"/>
    </source>
</evidence>